<organism evidence="1 2">
    <name type="scientific">Aerococcus viridans</name>
    <dbReference type="NCBI Taxonomy" id="1377"/>
    <lineage>
        <taxon>Bacteria</taxon>
        <taxon>Bacillati</taxon>
        <taxon>Bacillota</taxon>
        <taxon>Bacilli</taxon>
        <taxon>Lactobacillales</taxon>
        <taxon>Aerococcaceae</taxon>
        <taxon>Aerococcus</taxon>
    </lineage>
</organism>
<dbReference type="SMART" id="SM00938">
    <property type="entry name" value="P-II"/>
    <property type="match status" value="1"/>
</dbReference>
<accession>A0A2J9PQQ4</accession>
<dbReference type="InterPro" id="IPR011322">
    <property type="entry name" value="N-reg_PII-like_a/b"/>
</dbReference>
<dbReference type="Pfam" id="PF00543">
    <property type="entry name" value="P-II"/>
    <property type="match status" value="1"/>
</dbReference>
<dbReference type="Gene3D" id="3.30.70.120">
    <property type="match status" value="2"/>
</dbReference>
<dbReference type="PROSITE" id="PS51343">
    <property type="entry name" value="PII_GLNB_DOM"/>
    <property type="match status" value="1"/>
</dbReference>
<dbReference type="GO" id="GO:0030234">
    <property type="term" value="F:enzyme regulator activity"/>
    <property type="evidence" value="ECO:0007669"/>
    <property type="project" value="InterPro"/>
</dbReference>
<gene>
    <name evidence="1" type="ORF">A6J77_009155</name>
</gene>
<name>A0A2J9PQQ4_9LACT</name>
<dbReference type="SUPFAM" id="SSF54913">
    <property type="entry name" value="GlnB-like"/>
    <property type="match status" value="2"/>
</dbReference>
<dbReference type="InterPro" id="IPR002187">
    <property type="entry name" value="N-reg_PII"/>
</dbReference>
<dbReference type="AlphaFoldDB" id="A0A2J9PQQ4"/>
<protein>
    <submittedName>
        <fullName evidence="1">P-II family nitrogen regulator</fullName>
    </submittedName>
</protein>
<comment type="caution">
    <text evidence="1">The sequence shown here is derived from an EMBL/GenBank/DDBJ whole genome shotgun (WGS) entry which is preliminary data.</text>
</comment>
<evidence type="ECO:0000313" key="2">
    <source>
        <dbReference type="Proteomes" id="UP000192813"/>
    </source>
</evidence>
<reference evidence="2" key="1">
    <citation type="submission" date="2017-12" db="EMBL/GenBank/DDBJ databases">
        <title>FDA dAtabase for Regulatory Grade micrObial Sequences (FDA-ARGOS): Supporting development and validation of Infectious Disease Dx tests.</title>
        <authorList>
            <person name="Hoffmann M."/>
            <person name="Allard M."/>
            <person name="Evans P."/>
            <person name="Brown E."/>
            <person name="Tallon L."/>
            <person name="Sadzewicz L."/>
            <person name="Sengamalay N."/>
            <person name="Ott S."/>
            <person name="Godinez A."/>
            <person name="Nagaraj S."/>
            <person name="Vavikolanu K."/>
            <person name="Aluvathingal J."/>
            <person name="Nadendla S."/>
            <person name="Sichtig H."/>
        </authorList>
    </citation>
    <scope>NUCLEOTIDE SEQUENCE [LARGE SCALE GENOMIC DNA]</scope>
    <source>
        <strain evidence="2">FDAARGOS_249</strain>
    </source>
</reference>
<dbReference type="Proteomes" id="UP000192813">
    <property type="component" value="Unassembled WGS sequence"/>
</dbReference>
<proteinExistence type="predicted"/>
<dbReference type="EMBL" id="NBTM02000001">
    <property type="protein sequence ID" value="PNL92391.1"/>
    <property type="molecule type" value="Genomic_DNA"/>
</dbReference>
<evidence type="ECO:0000313" key="1">
    <source>
        <dbReference type="EMBL" id="PNL92391.1"/>
    </source>
</evidence>
<sequence length="217" mass="23455">MTVESVAFFAIVNHGIGQKVLKTAKEHGTGGGTLVLCDGTISNKFLNLMGLDESKKELMITLAPKEFESDIHEKITEKMKLDKKGLGILFSADTSSVCGSRLFNRTFEEKGENMSEYQLLVSIVDRDSGDDVVAAARKEGAKGATILHGRGTGTTEISKLFNIEIQPEKEIVLLVVESEKVNPVSESIRTAMDLDQPGSGVVFSIPVNQVTGLVQNL</sequence>
<dbReference type="GO" id="GO:0006808">
    <property type="term" value="P:regulation of nitrogen utilization"/>
    <property type="evidence" value="ECO:0007669"/>
    <property type="project" value="InterPro"/>
</dbReference>
<dbReference type="InterPro" id="IPR015867">
    <property type="entry name" value="N-reg_PII/ATP_PRibTrfase_C"/>
</dbReference>
<dbReference type="RefSeq" id="WP_083070197.1">
    <property type="nucleotide sequence ID" value="NZ_JALXKY010000003.1"/>
</dbReference>